<dbReference type="PRINTS" id="PR00455">
    <property type="entry name" value="HTHTETR"/>
</dbReference>
<keyword evidence="2 4" id="KW-0238">DNA-binding</keyword>
<keyword evidence="7" id="KW-1185">Reference proteome</keyword>
<evidence type="ECO:0000256" key="2">
    <source>
        <dbReference type="ARBA" id="ARBA00023125"/>
    </source>
</evidence>
<evidence type="ECO:0000259" key="5">
    <source>
        <dbReference type="PROSITE" id="PS50977"/>
    </source>
</evidence>
<dbReference type="Gene3D" id="1.10.10.60">
    <property type="entry name" value="Homeodomain-like"/>
    <property type="match status" value="1"/>
</dbReference>
<keyword evidence="3" id="KW-0804">Transcription</keyword>
<evidence type="ECO:0000256" key="4">
    <source>
        <dbReference type="PROSITE-ProRule" id="PRU00335"/>
    </source>
</evidence>
<organism evidence="6 7">
    <name type="scientific">Actinomadura adrarensis</name>
    <dbReference type="NCBI Taxonomy" id="1819600"/>
    <lineage>
        <taxon>Bacteria</taxon>
        <taxon>Bacillati</taxon>
        <taxon>Actinomycetota</taxon>
        <taxon>Actinomycetes</taxon>
        <taxon>Streptosporangiales</taxon>
        <taxon>Thermomonosporaceae</taxon>
        <taxon>Actinomadura</taxon>
    </lineage>
</organism>
<evidence type="ECO:0000313" key="6">
    <source>
        <dbReference type="EMBL" id="MFD0855959.1"/>
    </source>
</evidence>
<protein>
    <submittedName>
        <fullName evidence="6">TetR/AcrR family transcriptional regulator</fullName>
    </submittedName>
</protein>
<name>A0ABW3CN53_9ACTN</name>
<sequence length="118" mass="13176">MARPRMFSEERALDGAMRLFWEKGYEAASTQELCAATGLGRSSIYNTFTSKHSLFVRALAHYLDSMTDRQSAILDDSPRPPMTRLRDLFDSIIEQEEAGRRDGRGLGCLGVNTTAELA</sequence>
<dbReference type="EMBL" id="JBHTIR010003882">
    <property type="protein sequence ID" value="MFD0855959.1"/>
    <property type="molecule type" value="Genomic_DNA"/>
</dbReference>
<evidence type="ECO:0000256" key="3">
    <source>
        <dbReference type="ARBA" id="ARBA00023163"/>
    </source>
</evidence>
<dbReference type="PROSITE" id="PS50977">
    <property type="entry name" value="HTH_TETR_2"/>
    <property type="match status" value="1"/>
</dbReference>
<dbReference type="InterPro" id="IPR001647">
    <property type="entry name" value="HTH_TetR"/>
</dbReference>
<feature type="domain" description="HTH tetR-type" evidence="5">
    <location>
        <begin position="6"/>
        <end position="66"/>
    </location>
</feature>
<evidence type="ECO:0000256" key="1">
    <source>
        <dbReference type="ARBA" id="ARBA00023015"/>
    </source>
</evidence>
<dbReference type="PANTHER" id="PTHR47506:SF1">
    <property type="entry name" value="HTH-TYPE TRANSCRIPTIONAL REGULATOR YJDC"/>
    <property type="match status" value="1"/>
</dbReference>
<dbReference type="Gene3D" id="1.10.357.10">
    <property type="entry name" value="Tetracycline Repressor, domain 2"/>
    <property type="match status" value="1"/>
</dbReference>
<feature type="DNA-binding region" description="H-T-H motif" evidence="4">
    <location>
        <begin position="29"/>
        <end position="48"/>
    </location>
</feature>
<dbReference type="InterPro" id="IPR009057">
    <property type="entry name" value="Homeodomain-like_sf"/>
</dbReference>
<dbReference type="PANTHER" id="PTHR47506">
    <property type="entry name" value="TRANSCRIPTIONAL REGULATORY PROTEIN"/>
    <property type="match status" value="1"/>
</dbReference>
<dbReference type="Proteomes" id="UP001597083">
    <property type="component" value="Unassembled WGS sequence"/>
</dbReference>
<keyword evidence="1" id="KW-0805">Transcription regulation</keyword>
<accession>A0ABW3CN53</accession>
<dbReference type="SUPFAM" id="SSF46689">
    <property type="entry name" value="Homeodomain-like"/>
    <property type="match status" value="1"/>
</dbReference>
<evidence type="ECO:0000313" key="7">
    <source>
        <dbReference type="Proteomes" id="UP001597083"/>
    </source>
</evidence>
<feature type="non-terminal residue" evidence="6">
    <location>
        <position position="118"/>
    </location>
</feature>
<comment type="caution">
    <text evidence="6">The sequence shown here is derived from an EMBL/GenBank/DDBJ whole genome shotgun (WGS) entry which is preliminary data.</text>
</comment>
<dbReference type="Pfam" id="PF00440">
    <property type="entry name" value="TetR_N"/>
    <property type="match status" value="1"/>
</dbReference>
<gene>
    <name evidence="6" type="ORF">ACFQ07_27215</name>
</gene>
<reference evidence="7" key="1">
    <citation type="journal article" date="2019" name="Int. J. Syst. Evol. Microbiol.">
        <title>The Global Catalogue of Microorganisms (GCM) 10K type strain sequencing project: providing services to taxonomists for standard genome sequencing and annotation.</title>
        <authorList>
            <consortium name="The Broad Institute Genomics Platform"/>
            <consortium name="The Broad Institute Genome Sequencing Center for Infectious Disease"/>
            <person name="Wu L."/>
            <person name="Ma J."/>
        </authorList>
    </citation>
    <scope>NUCLEOTIDE SEQUENCE [LARGE SCALE GENOMIC DNA]</scope>
    <source>
        <strain evidence="7">JCM 31696</strain>
    </source>
</reference>
<proteinExistence type="predicted"/>